<dbReference type="Proteomes" id="UP000054843">
    <property type="component" value="Unassembled WGS sequence"/>
</dbReference>
<dbReference type="EMBL" id="JYDO01000016">
    <property type="protein sequence ID" value="KRZ77920.1"/>
    <property type="molecule type" value="Genomic_DNA"/>
</dbReference>
<name>A0A0V1N264_9BILA</name>
<sequence>MDKSNNKKATTPKQTIQFQRLYKAEHNLQKRKKGRIQTTRAIGGIKKISVPMPILPEKMTTLLKRGRFGNGTKQPEYG</sequence>
<organism evidence="1 2">
    <name type="scientific">Trichinella papuae</name>
    <dbReference type="NCBI Taxonomy" id="268474"/>
    <lineage>
        <taxon>Eukaryota</taxon>
        <taxon>Metazoa</taxon>
        <taxon>Ecdysozoa</taxon>
        <taxon>Nematoda</taxon>
        <taxon>Enoplea</taxon>
        <taxon>Dorylaimia</taxon>
        <taxon>Trichinellida</taxon>
        <taxon>Trichinellidae</taxon>
        <taxon>Trichinella</taxon>
    </lineage>
</organism>
<gene>
    <name evidence="1" type="ORF">T10_7016</name>
</gene>
<reference evidence="1 2" key="1">
    <citation type="submission" date="2015-01" db="EMBL/GenBank/DDBJ databases">
        <title>Evolution of Trichinella species and genotypes.</title>
        <authorList>
            <person name="Korhonen P.K."/>
            <person name="Edoardo P."/>
            <person name="Giuseppe L.R."/>
            <person name="Gasser R.B."/>
        </authorList>
    </citation>
    <scope>NUCLEOTIDE SEQUENCE [LARGE SCALE GENOMIC DNA]</scope>
    <source>
        <strain evidence="1">ISS1980</strain>
    </source>
</reference>
<dbReference type="AlphaFoldDB" id="A0A0V1N264"/>
<evidence type="ECO:0000313" key="1">
    <source>
        <dbReference type="EMBL" id="KRZ77920.1"/>
    </source>
</evidence>
<evidence type="ECO:0000313" key="2">
    <source>
        <dbReference type="Proteomes" id="UP000054843"/>
    </source>
</evidence>
<keyword evidence="2" id="KW-1185">Reference proteome</keyword>
<protein>
    <submittedName>
        <fullName evidence="1">Uncharacterized protein</fullName>
    </submittedName>
</protein>
<proteinExistence type="predicted"/>
<accession>A0A0V1N264</accession>
<comment type="caution">
    <text evidence="1">The sequence shown here is derived from an EMBL/GenBank/DDBJ whole genome shotgun (WGS) entry which is preliminary data.</text>
</comment>